<dbReference type="PROSITE" id="PS00028">
    <property type="entry name" value="ZINC_FINGER_C2H2_1"/>
    <property type="match status" value="2"/>
</dbReference>
<organism evidence="11 12">
    <name type="scientific">Elysia chlorotica</name>
    <name type="common">Eastern emerald elysia</name>
    <name type="synonym">Sea slug</name>
    <dbReference type="NCBI Taxonomy" id="188477"/>
    <lineage>
        <taxon>Eukaryota</taxon>
        <taxon>Metazoa</taxon>
        <taxon>Spiralia</taxon>
        <taxon>Lophotrochozoa</taxon>
        <taxon>Mollusca</taxon>
        <taxon>Gastropoda</taxon>
        <taxon>Heterobranchia</taxon>
        <taxon>Euthyneura</taxon>
        <taxon>Panpulmonata</taxon>
        <taxon>Sacoglossa</taxon>
        <taxon>Placobranchoidea</taxon>
        <taxon>Plakobranchidae</taxon>
        <taxon>Elysia</taxon>
    </lineage>
</organism>
<feature type="region of interest" description="Disordered" evidence="9">
    <location>
        <begin position="414"/>
        <end position="433"/>
    </location>
</feature>
<keyword evidence="3" id="KW-0677">Repeat</keyword>
<evidence type="ECO:0000256" key="5">
    <source>
        <dbReference type="ARBA" id="ARBA00022833"/>
    </source>
</evidence>
<evidence type="ECO:0000313" key="11">
    <source>
        <dbReference type="EMBL" id="RUS80093.1"/>
    </source>
</evidence>
<feature type="region of interest" description="Disordered" evidence="9">
    <location>
        <begin position="1127"/>
        <end position="1146"/>
    </location>
</feature>
<comment type="caution">
    <text evidence="11">The sequence shown here is derived from an EMBL/GenBank/DDBJ whole genome shotgun (WGS) entry which is preliminary data.</text>
</comment>
<dbReference type="PANTHER" id="PTHR24404">
    <property type="entry name" value="ZINC FINGER PROTEIN"/>
    <property type="match status" value="1"/>
</dbReference>
<dbReference type="Proteomes" id="UP000271974">
    <property type="component" value="Unassembled WGS sequence"/>
</dbReference>
<keyword evidence="7" id="KW-0539">Nucleus</keyword>
<feature type="compositionally biased region" description="Low complexity" evidence="9">
    <location>
        <begin position="1127"/>
        <end position="1144"/>
    </location>
</feature>
<feature type="region of interest" description="Disordered" evidence="9">
    <location>
        <begin position="852"/>
        <end position="872"/>
    </location>
</feature>
<dbReference type="Pfam" id="PF00096">
    <property type="entry name" value="zf-C2H2"/>
    <property type="match status" value="2"/>
</dbReference>
<evidence type="ECO:0000256" key="6">
    <source>
        <dbReference type="ARBA" id="ARBA00023125"/>
    </source>
</evidence>
<evidence type="ECO:0000256" key="4">
    <source>
        <dbReference type="ARBA" id="ARBA00022771"/>
    </source>
</evidence>
<dbReference type="GO" id="GO:0003700">
    <property type="term" value="F:DNA-binding transcription factor activity"/>
    <property type="evidence" value="ECO:0007669"/>
    <property type="project" value="TreeGrafter"/>
</dbReference>
<feature type="domain" description="C2H2-type" evidence="10">
    <location>
        <begin position="1150"/>
        <end position="1177"/>
    </location>
</feature>
<dbReference type="SUPFAM" id="SSF57667">
    <property type="entry name" value="beta-beta-alpha zinc fingers"/>
    <property type="match status" value="1"/>
</dbReference>
<feature type="region of interest" description="Disordered" evidence="9">
    <location>
        <begin position="362"/>
        <end position="399"/>
    </location>
</feature>
<feature type="domain" description="C2H2-type" evidence="10">
    <location>
        <begin position="1209"/>
        <end position="1227"/>
    </location>
</feature>
<evidence type="ECO:0000256" key="9">
    <source>
        <dbReference type="SAM" id="MobiDB-lite"/>
    </source>
</evidence>
<evidence type="ECO:0000259" key="10">
    <source>
        <dbReference type="PROSITE" id="PS50157"/>
    </source>
</evidence>
<dbReference type="OrthoDB" id="6910977at2759"/>
<keyword evidence="5" id="KW-0862">Zinc</keyword>
<dbReference type="InterPro" id="IPR013087">
    <property type="entry name" value="Znf_C2H2_type"/>
</dbReference>
<evidence type="ECO:0000256" key="1">
    <source>
        <dbReference type="ARBA" id="ARBA00004123"/>
    </source>
</evidence>
<comment type="subcellular location">
    <subcellularLocation>
        <location evidence="1">Nucleus</location>
    </subcellularLocation>
</comment>
<dbReference type="GO" id="GO:0006357">
    <property type="term" value="P:regulation of transcription by RNA polymerase II"/>
    <property type="evidence" value="ECO:0007669"/>
    <property type="project" value="TreeGrafter"/>
</dbReference>
<dbReference type="Gene3D" id="3.30.160.60">
    <property type="entry name" value="Classic Zinc Finger"/>
    <property type="match status" value="2"/>
</dbReference>
<evidence type="ECO:0000256" key="2">
    <source>
        <dbReference type="ARBA" id="ARBA00022723"/>
    </source>
</evidence>
<dbReference type="GO" id="GO:0008270">
    <property type="term" value="F:zinc ion binding"/>
    <property type="evidence" value="ECO:0007669"/>
    <property type="project" value="UniProtKB-KW"/>
</dbReference>
<feature type="domain" description="C2H2-type" evidence="10">
    <location>
        <begin position="1178"/>
        <end position="1207"/>
    </location>
</feature>
<gene>
    <name evidence="11" type="ORF">EGW08_012139</name>
</gene>
<dbReference type="InterPro" id="IPR036236">
    <property type="entry name" value="Znf_C2H2_sf"/>
</dbReference>
<dbReference type="GO" id="GO:0000978">
    <property type="term" value="F:RNA polymerase II cis-regulatory region sequence-specific DNA binding"/>
    <property type="evidence" value="ECO:0007669"/>
    <property type="project" value="TreeGrafter"/>
</dbReference>
<keyword evidence="12" id="KW-1185">Reference proteome</keyword>
<feature type="region of interest" description="Disordered" evidence="9">
    <location>
        <begin position="240"/>
        <end position="260"/>
    </location>
</feature>
<keyword evidence="4 8" id="KW-0863">Zinc-finger</keyword>
<dbReference type="GO" id="GO:0005634">
    <property type="term" value="C:nucleus"/>
    <property type="evidence" value="ECO:0007669"/>
    <property type="project" value="UniProtKB-SubCell"/>
</dbReference>
<dbReference type="AlphaFoldDB" id="A0A3S1A160"/>
<dbReference type="PROSITE" id="PS50157">
    <property type="entry name" value="ZINC_FINGER_C2H2_2"/>
    <property type="match status" value="3"/>
</dbReference>
<evidence type="ECO:0000256" key="7">
    <source>
        <dbReference type="ARBA" id="ARBA00023242"/>
    </source>
</evidence>
<dbReference type="SMART" id="SM00355">
    <property type="entry name" value="ZnF_C2H2"/>
    <property type="match status" value="3"/>
</dbReference>
<dbReference type="FunFam" id="3.30.160.60:FF:000125">
    <property type="entry name" value="Putative zinc finger protein 143"/>
    <property type="match status" value="1"/>
</dbReference>
<dbReference type="EMBL" id="RQTK01000411">
    <property type="protein sequence ID" value="RUS80093.1"/>
    <property type="molecule type" value="Genomic_DNA"/>
</dbReference>
<proteinExistence type="predicted"/>
<keyword evidence="2" id="KW-0479">Metal-binding</keyword>
<name>A0A3S1A160_ELYCH</name>
<feature type="region of interest" description="Disordered" evidence="9">
    <location>
        <begin position="826"/>
        <end position="845"/>
    </location>
</feature>
<evidence type="ECO:0000256" key="8">
    <source>
        <dbReference type="PROSITE-ProRule" id="PRU00042"/>
    </source>
</evidence>
<accession>A0A3S1A160</accession>
<dbReference type="InterPro" id="IPR050589">
    <property type="entry name" value="Ikaros_C2H2-ZF"/>
</dbReference>
<sequence>MPKTYIYSVRNYGSRKESNDFYYEESFNTKTKMVTRSVFKPGQDTYECLSPWHHGITKRPSYGSRDRRRDAGAKSYHHLSLVTRFYLGLRMTRMRSSVPKKQLVGDQCDKQAQTTLSSSLDVMAREKHQPHSVAVNTSNPGLRFSAKGQEKASQWLNEKIDCAVNVDQEHSNVIERETRRLHLGKDEALAESKSKEQNDKGMANLTSFRKAKTETFFVTGRDLVHGEQNTNKHRVFGVEKTRSSSHSDLIRPPPSVCGTDIKELQPSPIKQYESTRSIGKMEDVSTSHPIVNGASEVSVKPAMAYTNSLPGFRLPHPCPIDKRSAIKDLLNIKTSAPVRSFCPMSADNNYVSKGTLKLILDEDNHSKPDGSRFHPLAQNGDTSRQKSAGRGGGVGSNYERLSYNEHQKVYCGENEISSQKDKTDKTENSQDNAPFVDHASRCVNVDISKKGLRPREKTSRISTQINASLQTSSSNTVKYLMQSSSFDGKSDATAFLIPGKGEMSMEIGNENYHHLSTKERVPGTSQSQKISPRISESVLQTLNESQLRVATLGPNIPVFLSACDSLGQKKLSIKDKQLSPIPAEGMPHTDWRQGYGINNSSYGKLNQEPELSKHDDLHASFKPLKGPASVNDIQKSPLIQTYSIVGCAKESLFSPVKYQKDSGNDSVDHRIPAEKESQSFQAFPGPCMQGSSHRPVLPQNTVTDSINIETDPVYHYTNKFNNISTTLTDTKKLQRMAPPLFRTVQTTAGEALVFLSPSSRFHKPTTTPTISQSRQLLPNVCGDGASPLMPYSSLLRDHNITFASGNAQVNHSLAFMQQNTLSTGARSLQMPVRRPASHSSCEDVYYPSATQPSSINVGSRSSSKASQGQPPPTLILLTEQRDFATPAFDLLSSVAKSPAASEIVRLQRQSTHGKSQQTSCSEQAPLLPCISQTRNESDSHNFQLNTNLARTVCTPSVMLGTGCFTSKDHGYDLLSSRRLKRLKRHSSGGFPNAWPVTSNHYNDAVATNFDKVKSLDRANIFAGDCIDEYDATRWLVGASSGTKRSCPRWEVLSNWDKQQMDVQAQPSENTITVQNGEKFTIINKVSKTLMTSMRDPSIYELSISSSGISHATHHSSSLCVATTTSTTSVDKSNSKSSNGNTSTKPARADNMCPVCCRIFTRSWLLKGHMRTHTGERPYQCPHPACQKAFADRSNLRSHMLTHSAAAKNFSCPRCGRTFSQKRYLHKHATEVCKVNPDG</sequence>
<keyword evidence="6" id="KW-0238">DNA-binding</keyword>
<evidence type="ECO:0000313" key="12">
    <source>
        <dbReference type="Proteomes" id="UP000271974"/>
    </source>
</evidence>
<feature type="compositionally biased region" description="Polar residues" evidence="9">
    <location>
        <begin position="852"/>
        <end position="868"/>
    </location>
</feature>
<protein>
    <recommendedName>
        <fullName evidence="10">C2H2-type domain-containing protein</fullName>
    </recommendedName>
</protein>
<evidence type="ECO:0000256" key="3">
    <source>
        <dbReference type="ARBA" id="ARBA00022737"/>
    </source>
</evidence>
<feature type="compositionally biased region" description="Basic and acidic residues" evidence="9">
    <location>
        <begin position="418"/>
        <end position="428"/>
    </location>
</feature>
<reference evidence="11 12" key="1">
    <citation type="submission" date="2019-01" db="EMBL/GenBank/DDBJ databases">
        <title>A draft genome assembly of the solar-powered sea slug Elysia chlorotica.</title>
        <authorList>
            <person name="Cai H."/>
            <person name="Li Q."/>
            <person name="Fang X."/>
            <person name="Li J."/>
            <person name="Curtis N.E."/>
            <person name="Altenburger A."/>
            <person name="Shibata T."/>
            <person name="Feng M."/>
            <person name="Maeda T."/>
            <person name="Schwartz J.A."/>
            <person name="Shigenobu S."/>
            <person name="Lundholm N."/>
            <person name="Nishiyama T."/>
            <person name="Yang H."/>
            <person name="Hasebe M."/>
            <person name="Li S."/>
            <person name="Pierce S.K."/>
            <person name="Wang J."/>
        </authorList>
    </citation>
    <scope>NUCLEOTIDE SEQUENCE [LARGE SCALE GENOMIC DNA]</scope>
    <source>
        <strain evidence="11">EC2010</strain>
        <tissue evidence="11">Whole organism of an adult</tissue>
    </source>
</reference>
<feature type="compositionally biased region" description="Basic and acidic residues" evidence="9">
    <location>
        <begin position="362"/>
        <end position="372"/>
    </location>
</feature>
<dbReference type="PANTHER" id="PTHR24404:SF114">
    <property type="entry name" value="KLUMPFUSS, ISOFORM B-RELATED"/>
    <property type="match status" value="1"/>
</dbReference>